<keyword evidence="6 7" id="KW-0472">Membrane</keyword>
<accession>A0A7M1S844</accession>
<feature type="transmembrane region" description="Helical" evidence="7">
    <location>
        <begin position="12"/>
        <end position="39"/>
    </location>
</feature>
<evidence type="ECO:0000313" key="9">
    <source>
        <dbReference type="Proteomes" id="UP000595074"/>
    </source>
</evidence>
<keyword evidence="4 7" id="KW-0812">Transmembrane</keyword>
<dbReference type="Pfam" id="PF07690">
    <property type="entry name" value="MFS_1"/>
    <property type="match status" value="1"/>
</dbReference>
<comment type="subcellular location">
    <subcellularLocation>
        <location evidence="1">Cell membrane</location>
        <topology evidence="1">Multi-pass membrane protein</topology>
    </subcellularLocation>
</comment>
<feature type="transmembrane region" description="Helical" evidence="7">
    <location>
        <begin position="281"/>
        <end position="299"/>
    </location>
</feature>
<dbReference type="Proteomes" id="UP000595074">
    <property type="component" value="Chromosome"/>
</dbReference>
<evidence type="ECO:0000256" key="1">
    <source>
        <dbReference type="ARBA" id="ARBA00004651"/>
    </source>
</evidence>
<evidence type="ECO:0000256" key="2">
    <source>
        <dbReference type="ARBA" id="ARBA00022448"/>
    </source>
</evidence>
<evidence type="ECO:0000256" key="4">
    <source>
        <dbReference type="ARBA" id="ARBA00022692"/>
    </source>
</evidence>
<proteinExistence type="predicted"/>
<feature type="transmembrane region" description="Helical" evidence="7">
    <location>
        <begin position="45"/>
        <end position="66"/>
    </location>
</feature>
<dbReference type="InterPro" id="IPR011701">
    <property type="entry name" value="MFS"/>
</dbReference>
<keyword evidence="5 7" id="KW-1133">Transmembrane helix</keyword>
<evidence type="ECO:0000313" key="8">
    <source>
        <dbReference type="EMBL" id="QOR62520.1"/>
    </source>
</evidence>
<feature type="transmembrane region" description="Helical" evidence="7">
    <location>
        <begin position="142"/>
        <end position="164"/>
    </location>
</feature>
<dbReference type="KEGG" id="sinu:IMZ28_03360"/>
<keyword evidence="3" id="KW-1003">Cell membrane</keyword>
<dbReference type="RefSeq" id="WP_197549338.1">
    <property type="nucleotide sequence ID" value="NZ_CP063164.1"/>
</dbReference>
<sequence length="395" mass="44793">MSRYIRTLQHPVIARLSLIQLISYFGTWFSQVAIFSMLVEFKADAVLIAITAATAMLPAVVLAPIIGIVIDRIPFKRLMTTLLIIEIAMTTSFTLINSISLIWILLLLIFIRSAASSMLFSAEMSLFPKIIEGDMLKNTNEIHSIIWSFTYAAGMAAGGVVTYYLGYDTAFLIDAFLYTIALFILLGLKLDLEIHEPKQTHIQMLKSGFAYLKGNQKILHLIFLHASLGLTSFDALVTLLADFQYKELIAVPLAIGWINAIRATALMIGPFFIGRWINTQNLHYFFILEGAAIIVWSQVQFDFYWALVALFGVGFFTSTLWSQTYLMLQEETEKDFMGRVISYNDMFFMLSNIITALFIGYTSKWGLTLEEITFLLGIGFIAAAIYYLWFRKKYL</sequence>
<organism evidence="8 9">
    <name type="scientific">Sulfurovum indicum</name>
    <dbReference type="NCBI Taxonomy" id="2779528"/>
    <lineage>
        <taxon>Bacteria</taxon>
        <taxon>Pseudomonadati</taxon>
        <taxon>Campylobacterota</taxon>
        <taxon>Epsilonproteobacteria</taxon>
        <taxon>Campylobacterales</taxon>
        <taxon>Sulfurovaceae</taxon>
        <taxon>Sulfurovum</taxon>
    </lineage>
</organism>
<feature type="transmembrane region" description="Helical" evidence="7">
    <location>
        <begin position="372"/>
        <end position="390"/>
    </location>
</feature>
<dbReference type="Gene3D" id="1.20.1250.20">
    <property type="entry name" value="MFS general substrate transporter like domains"/>
    <property type="match status" value="1"/>
</dbReference>
<feature type="transmembrane region" description="Helical" evidence="7">
    <location>
        <begin position="78"/>
        <end position="96"/>
    </location>
</feature>
<dbReference type="InterPro" id="IPR036259">
    <property type="entry name" value="MFS_trans_sf"/>
</dbReference>
<dbReference type="GO" id="GO:0005886">
    <property type="term" value="C:plasma membrane"/>
    <property type="evidence" value="ECO:0007669"/>
    <property type="project" value="UniProtKB-SubCell"/>
</dbReference>
<dbReference type="EMBL" id="CP063164">
    <property type="protein sequence ID" value="QOR62520.1"/>
    <property type="molecule type" value="Genomic_DNA"/>
</dbReference>
<protein>
    <submittedName>
        <fullName evidence="8">MFS transporter</fullName>
    </submittedName>
</protein>
<reference evidence="8 9" key="1">
    <citation type="submission" date="2020-10" db="EMBL/GenBank/DDBJ databases">
        <title>The genome of sulfurovum sp.</title>
        <authorList>
            <person name="Xie S."/>
            <person name="Shao Z."/>
            <person name="Jiang L."/>
        </authorList>
    </citation>
    <scope>NUCLEOTIDE SEQUENCE [LARGE SCALE GENOMIC DNA]</scope>
    <source>
        <strain evidence="8 9">ST-419</strain>
    </source>
</reference>
<dbReference type="PANTHER" id="PTHR43266">
    <property type="entry name" value="MACROLIDE-EFFLUX PROTEIN"/>
    <property type="match status" value="1"/>
</dbReference>
<feature type="transmembrane region" description="Helical" evidence="7">
    <location>
        <begin position="170"/>
        <end position="188"/>
    </location>
</feature>
<dbReference type="GO" id="GO:0022857">
    <property type="term" value="F:transmembrane transporter activity"/>
    <property type="evidence" value="ECO:0007669"/>
    <property type="project" value="InterPro"/>
</dbReference>
<feature type="transmembrane region" description="Helical" evidence="7">
    <location>
        <begin position="102"/>
        <end position="122"/>
    </location>
</feature>
<evidence type="ECO:0000256" key="6">
    <source>
        <dbReference type="ARBA" id="ARBA00023136"/>
    </source>
</evidence>
<gene>
    <name evidence="8" type="ORF">IMZ28_03360</name>
</gene>
<dbReference type="PANTHER" id="PTHR43266:SF2">
    <property type="entry name" value="MAJOR FACILITATOR SUPERFAMILY (MFS) PROFILE DOMAIN-CONTAINING PROTEIN"/>
    <property type="match status" value="1"/>
</dbReference>
<evidence type="ECO:0000256" key="3">
    <source>
        <dbReference type="ARBA" id="ARBA00022475"/>
    </source>
</evidence>
<keyword evidence="2" id="KW-0813">Transport</keyword>
<dbReference type="CDD" id="cd06173">
    <property type="entry name" value="MFS_MefA_like"/>
    <property type="match status" value="1"/>
</dbReference>
<feature type="transmembrane region" description="Helical" evidence="7">
    <location>
        <begin position="305"/>
        <end position="328"/>
    </location>
</feature>
<feature type="transmembrane region" description="Helical" evidence="7">
    <location>
        <begin position="218"/>
        <end position="241"/>
    </location>
</feature>
<dbReference type="SUPFAM" id="SSF103473">
    <property type="entry name" value="MFS general substrate transporter"/>
    <property type="match status" value="1"/>
</dbReference>
<name>A0A7M1S844_9BACT</name>
<evidence type="ECO:0000256" key="7">
    <source>
        <dbReference type="SAM" id="Phobius"/>
    </source>
</evidence>
<feature type="transmembrane region" description="Helical" evidence="7">
    <location>
        <begin position="253"/>
        <end position="274"/>
    </location>
</feature>
<feature type="transmembrane region" description="Helical" evidence="7">
    <location>
        <begin position="340"/>
        <end position="360"/>
    </location>
</feature>
<keyword evidence="9" id="KW-1185">Reference proteome</keyword>
<dbReference type="AlphaFoldDB" id="A0A7M1S844"/>
<evidence type="ECO:0000256" key="5">
    <source>
        <dbReference type="ARBA" id="ARBA00022989"/>
    </source>
</evidence>